<evidence type="ECO:0000313" key="4">
    <source>
        <dbReference type="EMBL" id="SDG06193.1"/>
    </source>
</evidence>
<dbReference type="AlphaFoldDB" id="A0A1G7R625"/>
<dbReference type="Pfam" id="PF13472">
    <property type="entry name" value="Lipase_GDSL_2"/>
    <property type="match status" value="1"/>
</dbReference>
<keyword evidence="5" id="KW-1185">Reference proteome</keyword>
<dbReference type="SUPFAM" id="SSF52266">
    <property type="entry name" value="SGNH hydrolase"/>
    <property type="match status" value="1"/>
</dbReference>
<feature type="region of interest" description="Disordered" evidence="1">
    <location>
        <begin position="206"/>
        <end position="226"/>
    </location>
</feature>
<evidence type="ECO:0000256" key="2">
    <source>
        <dbReference type="SAM" id="SignalP"/>
    </source>
</evidence>
<evidence type="ECO:0000313" key="5">
    <source>
        <dbReference type="Proteomes" id="UP000182427"/>
    </source>
</evidence>
<evidence type="ECO:0000259" key="3">
    <source>
        <dbReference type="Pfam" id="PF13472"/>
    </source>
</evidence>
<name>A0A1G7R625_9BACT</name>
<dbReference type="GO" id="GO:0004622">
    <property type="term" value="F:phosphatidylcholine lysophospholipase activity"/>
    <property type="evidence" value="ECO:0007669"/>
    <property type="project" value="TreeGrafter"/>
</dbReference>
<evidence type="ECO:0000256" key="1">
    <source>
        <dbReference type="SAM" id="MobiDB-lite"/>
    </source>
</evidence>
<dbReference type="EMBL" id="LT629690">
    <property type="protein sequence ID" value="SDG06193.1"/>
    <property type="molecule type" value="Genomic_DNA"/>
</dbReference>
<reference evidence="5" key="1">
    <citation type="submission" date="2016-10" db="EMBL/GenBank/DDBJ databases">
        <authorList>
            <person name="Varghese N."/>
            <person name="Submissions S."/>
        </authorList>
    </citation>
    <scope>NUCLEOTIDE SEQUENCE [LARGE SCALE GENOMIC DNA]</scope>
    <source>
        <strain evidence="5">GAS232</strain>
    </source>
</reference>
<dbReference type="InterPro" id="IPR051532">
    <property type="entry name" value="Ester_Hydrolysis_Enzymes"/>
</dbReference>
<feature type="compositionally biased region" description="Polar residues" evidence="1">
    <location>
        <begin position="212"/>
        <end position="226"/>
    </location>
</feature>
<feature type="domain" description="SGNH hydrolase-type esterase" evidence="3">
    <location>
        <begin position="22"/>
        <end position="173"/>
    </location>
</feature>
<dbReference type="InterPro" id="IPR036514">
    <property type="entry name" value="SGNH_hydro_sf"/>
</dbReference>
<dbReference type="PANTHER" id="PTHR30383">
    <property type="entry name" value="THIOESTERASE 1/PROTEASE 1/LYSOPHOSPHOLIPASE L1"/>
    <property type="match status" value="1"/>
</dbReference>
<proteinExistence type="predicted"/>
<organism evidence="4 5">
    <name type="scientific">Terriglobus roseus</name>
    <dbReference type="NCBI Taxonomy" id="392734"/>
    <lineage>
        <taxon>Bacteria</taxon>
        <taxon>Pseudomonadati</taxon>
        <taxon>Acidobacteriota</taxon>
        <taxon>Terriglobia</taxon>
        <taxon>Terriglobales</taxon>
        <taxon>Acidobacteriaceae</taxon>
        <taxon>Terriglobus</taxon>
    </lineage>
</organism>
<sequence>MRSLGLLLLSSCLLCCASLPAQVRVINDGFPGENTAELDARIDNALHEFHPQIVILFAGTNDALNDKKLLPLESTKQHLESMVKSSTAAGAQVVLVEIHTPDMVRLMSRHKLEDYGNIAPLQRLAAVNDTIAQIAQRDHASLVHFGDILKQAGGPNDQLSTDGVHLTPKGYALLAQAIRQQLPATLPPNTTILCLGDSLTYGTGVRPPSAPDTPTTYPSQLSSLLK</sequence>
<protein>
    <submittedName>
        <fullName evidence="4">Acyl-CoA thioesterase-1</fullName>
    </submittedName>
</protein>
<dbReference type="InterPro" id="IPR013830">
    <property type="entry name" value="SGNH_hydro"/>
</dbReference>
<accession>A0A1G7R625</accession>
<gene>
    <name evidence="4" type="ORF">SAMN05444167_4149</name>
</gene>
<feature type="chain" id="PRO_5009242565" evidence="2">
    <location>
        <begin position="22"/>
        <end position="226"/>
    </location>
</feature>
<dbReference type="PANTHER" id="PTHR30383:SF5">
    <property type="entry name" value="SGNH HYDROLASE-TYPE ESTERASE DOMAIN-CONTAINING PROTEIN"/>
    <property type="match status" value="1"/>
</dbReference>
<dbReference type="OrthoDB" id="2513075at2"/>
<feature type="signal peptide" evidence="2">
    <location>
        <begin position="1"/>
        <end position="21"/>
    </location>
</feature>
<dbReference type="Proteomes" id="UP000182427">
    <property type="component" value="Chromosome I"/>
</dbReference>
<keyword evidence="2" id="KW-0732">Signal</keyword>
<dbReference type="Gene3D" id="3.40.50.1110">
    <property type="entry name" value="SGNH hydrolase"/>
    <property type="match status" value="1"/>
</dbReference>